<sequence length="211" mass="22471">MDGNSLGGRKHMAASSPKLLDQLPEQRMAYSGRRGQYPQMLRNASAYDDERGAGLRGSTEGSPAEGNTDGGRSTPGRPPAGPGSAVPMSKSLRCPGRPLGGGAPVSTCYTPIMTPIAVEVLRLALSTTQATAPSYTTVNPYRHVSPPATASQWRDCRTFQRARSPTGLTKPLAIDKLSDLDENKQHELDEAIQLATKGFTPSQRTYAVDTS</sequence>
<dbReference type="EMBL" id="JFFI01000531">
    <property type="protein sequence ID" value="KXH67178.1"/>
    <property type="molecule type" value="Genomic_DNA"/>
</dbReference>
<evidence type="ECO:0000313" key="3">
    <source>
        <dbReference type="Proteomes" id="UP000070121"/>
    </source>
</evidence>
<reference evidence="2 3" key="1">
    <citation type="submission" date="2014-02" db="EMBL/GenBank/DDBJ databases">
        <title>The genome sequence of Colletotrichum salicis CBS 607.94.</title>
        <authorList>
            <person name="Baroncelli R."/>
            <person name="Thon M.R."/>
        </authorList>
    </citation>
    <scope>NUCLEOTIDE SEQUENCE [LARGE SCALE GENOMIC DNA]</scope>
    <source>
        <strain evidence="2 3">CBS 607.94</strain>
    </source>
</reference>
<dbReference type="Proteomes" id="UP000070121">
    <property type="component" value="Unassembled WGS sequence"/>
</dbReference>
<proteinExistence type="predicted"/>
<name>A0A135V3F7_9PEZI</name>
<protein>
    <submittedName>
        <fullName evidence="2">Uncharacterized protein</fullName>
    </submittedName>
</protein>
<dbReference type="AlphaFoldDB" id="A0A135V3F7"/>
<evidence type="ECO:0000313" key="2">
    <source>
        <dbReference type="EMBL" id="KXH67178.1"/>
    </source>
</evidence>
<accession>A0A135V3F7</accession>
<gene>
    <name evidence="2" type="ORF">CSAL01_08618</name>
</gene>
<keyword evidence="3" id="KW-1185">Reference proteome</keyword>
<evidence type="ECO:0000256" key="1">
    <source>
        <dbReference type="SAM" id="MobiDB-lite"/>
    </source>
</evidence>
<comment type="caution">
    <text evidence="2">The sequence shown here is derived from an EMBL/GenBank/DDBJ whole genome shotgun (WGS) entry which is preliminary data.</text>
</comment>
<organism evidence="2 3">
    <name type="scientific">Colletotrichum salicis</name>
    <dbReference type="NCBI Taxonomy" id="1209931"/>
    <lineage>
        <taxon>Eukaryota</taxon>
        <taxon>Fungi</taxon>
        <taxon>Dikarya</taxon>
        <taxon>Ascomycota</taxon>
        <taxon>Pezizomycotina</taxon>
        <taxon>Sordariomycetes</taxon>
        <taxon>Hypocreomycetidae</taxon>
        <taxon>Glomerellales</taxon>
        <taxon>Glomerellaceae</taxon>
        <taxon>Colletotrichum</taxon>
        <taxon>Colletotrichum acutatum species complex</taxon>
    </lineage>
</organism>
<feature type="region of interest" description="Disordered" evidence="1">
    <location>
        <begin position="1"/>
        <end position="98"/>
    </location>
</feature>